<feature type="compositionally biased region" description="Basic and acidic residues" evidence="2">
    <location>
        <begin position="176"/>
        <end position="199"/>
    </location>
</feature>
<dbReference type="EMBL" id="CAKOGP040001925">
    <property type="protein sequence ID" value="CAJ1956799.1"/>
    <property type="molecule type" value="Genomic_DNA"/>
</dbReference>
<feature type="compositionally biased region" description="Acidic residues" evidence="2">
    <location>
        <begin position="504"/>
        <end position="516"/>
    </location>
</feature>
<feature type="compositionally biased region" description="Basic residues" evidence="2">
    <location>
        <begin position="296"/>
        <end position="310"/>
    </location>
</feature>
<feature type="compositionally biased region" description="Polar residues" evidence="2">
    <location>
        <begin position="27"/>
        <end position="55"/>
    </location>
</feature>
<evidence type="ECO:0000313" key="3">
    <source>
        <dbReference type="EMBL" id="CAJ1956799.1"/>
    </source>
</evidence>
<proteinExistence type="predicted"/>
<feature type="coiled-coil region" evidence="1">
    <location>
        <begin position="698"/>
        <end position="732"/>
    </location>
</feature>
<dbReference type="AlphaFoldDB" id="A0AAD2JJM6"/>
<dbReference type="Proteomes" id="UP001295423">
    <property type="component" value="Unassembled WGS sequence"/>
</dbReference>
<feature type="compositionally biased region" description="Acidic residues" evidence="2">
    <location>
        <begin position="319"/>
        <end position="333"/>
    </location>
</feature>
<feature type="compositionally biased region" description="Basic and acidic residues" evidence="2">
    <location>
        <begin position="214"/>
        <end position="233"/>
    </location>
</feature>
<feature type="region of interest" description="Disordered" evidence="2">
    <location>
        <begin position="1"/>
        <end position="69"/>
    </location>
</feature>
<feature type="compositionally biased region" description="Basic and acidic residues" evidence="2">
    <location>
        <begin position="459"/>
        <end position="471"/>
    </location>
</feature>
<feature type="region of interest" description="Disordered" evidence="2">
    <location>
        <begin position="112"/>
        <end position="474"/>
    </location>
</feature>
<protein>
    <submittedName>
        <fullName evidence="3">Uncharacterized protein</fullName>
    </submittedName>
</protein>
<organism evidence="3 4">
    <name type="scientific">Cylindrotheca closterium</name>
    <dbReference type="NCBI Taxonomy" id="2856"/>
    <lineage>
        <taxon>Eukaryota</taxon>
        <taxon>Sar</taxon>
        <taxon>Stramenopiles</taxon>
        <taxon>Ochrophyta</taxon>
        <taxon>Bacillariophyta</taxon>
        <taxon>Bacillariophyceae</taxon>
        <taxon>Bacillariophycidae</taxon>
        <taxon>Bacillariales</taxon>
        <taxon>Bacillariaceae</taxon>
        <taxon>Cylindrotheca</taxon>
    </lineage>
</organism>
<comment type="caution">
    <text evidence="3">The sequence shown here is derived from an EMBL/GenBank/DDBJ whole genome shotgun (WGS) entry which is preliminary data.</text>
</comment>
<feature type="coiled-coil region" evidence="1">
    <location>
        <begin position="782"/>
        <end position="835"/>
    </location>
</feature>
<feature type="compositionally biased region" description="Acidic residues" evidence="2">
    <location>
        <begin position="446"/>
        <end position="458"/>
    </location>
</feature>
<evidence type="ECO:0000256" key="1">
    <source>
        <dbReference type="SAM" id="Coils"/>
    </source>
</evidence>
<feature type="region of interest" description="Disordered" evidence="2">
    <location>
        <begin position="86"/>
        <end position="105"/>
    </location>
</feature>
<keyword evidence="4" id="KW-1185">Reference proteome</keyword>
<reference evidence="3" key="1">
    <citation type="submission" date="2023-08" db="EMBL/GenBank/DDBJ databases">
        <authorList>
            <person name="Audoor S."/>
            <person name="Bilcke G."/>
        </authorList>
    </citation>
    <scope>NUCLEOTIDE SEQUENCE</scope>
</reference>
<sequence length="845" mass="94268">MSSFGEIRKSLSLSMKGKENPLHLNGTEESSSLSSNGNDFCPSHSPTQKRLSLSGNERGKKDRVSMSMKRFRKSFSAGIKLNYNKRDESNIDEIKTSSRPQKKVLDVRRQSLLERQDQLISEVLPEVKEKRRSKKKSRASLLDDGDSPVDYDTGPSELSSSKTKKKKTRKSSLQVVHDEYGENEHQSDEPDEGKRTETKQKKKRKSALTVSHEQYSESAHEPDMREVATIESKKRTKKSKRKSSLRVAEGLEDVEKLDDQVEQASGEKASKTKKKKERSSKVSHDAAAAVLDSSPKKGKNKLKKKKKKRKSDFTSSLLDDLELELGGTSEEDGASMKAKSQDEQTTDSSDSAPEMKHDMDDASGPMEKSFKSDELIPTLIEEEPNEPEAQSPYKKRNTNGVEAETTREIVENASGTMAAVTNEEEDEEEHGQTTKEGGPNLPEGESYQEEAENGAEELEEKREASFEDEKSNSAIEKQFFIRSSSLLNETNAHALSLIYGTSESESDDFDDDDDTTNTDKNINPCTVESKVEDAEVENDGNMRAASDPSDSQAINGSRDHAASELATSLVGSSAVNEVANDSDSEFCDEEQEEFQVLIGTTVEELGSDRDRGDVHEVQEHIQVDHVSAVGELGGDSGSEFFASDSDQEAKAEIEETVEESSLQENVNDDIQPATEDVLCSTDDSVASDTIIIYDEDQSAILRQEVEQLHEQLEQQKLKTKRLKKSVAEHKSNSIEQIEQIAVYKGMFEDLQEDFDMLLGKYNDQVEHNAVLLGLVGKMKHVALQDERALHEKTDRIQVLEEQLSILQKAQKSQILSALEAENERLRGMINLQKQSLFESSLRMAK</sequence>
<feature type="compositionally biased region" description="Basic and acidic residues" evidence="2">
    <location>
        <begin position="86"/>
        <end position="96"/>
    </location>
</feature>
<accession>A0AAD2JJM6</accession>
<feature type="region of interest" description="Disordered" evidence="2">
    <location>
        <begin position="645"/>
        <end position="664"/>
    </location>
</feature>
<evidence type="ECO:0000313" key="4">
    <source>
        <dbReference type="Proteomes" id="UP001295423"/>
    </source>
</evidence>
<evidence type="ECO:0000256" key="2">
    <source>
        <dbReference type="SAM" id="MobiDB-lite"/>
    </source>
</evidence>
<feature type="compositionally biased region" description="Basic residues" evidence="2">
    <location>
        <begin position="234"/>
        <end position="244"/>
    </location>
</feature>
<name>A0AAD2JJM6_9STRA</name>
<gene>
    <name evidence="3" type="ORF">CYCCA115_LOCUS16403</name>
</gene>
<keyword evidence="1" id="KW-0175">Coiled coil</keyword>
<feature type="region of interest" description="Disordered" evidence="2">
    <location>
        <begin position="501"/>
        <end position="565"/>
    </location>
</feature>